<evidence type="ECO:0000313" key="1">
    <source>
        <dbReference type="EMBL" id="KAH8006744.1"/>
    </source>
</evidence>
<proteinExistence type="predicted"/>
<gene>
    <name evidence="1" type="ORF">K3G42_012405</name>
</gene>
<keyword evidence="2" id="KW-1185">Reference proteome</keyword>
<protein>
    <submittedName>
        <fullName evidence="1">Uncharacterized protein</fullName>
    </submittedName>
</protein>
<reference evidence="1" key="1">
    <citation type="submission" date="2021-08" db="EMBL/GenBank/DDBJ databases">
        <title>The first chromosome-level gecko genome reveals the dynamic sex chromosomes of Neotropical dwarf geckos (Sphaerodactylidae: Sphaerodactylus).</title>
        <authorList>
            <person name="Pinto B.J."/>
            <person name="Keating S.E."/>
            <person name="Gamble T."/>
        </authorList>
    </citation>
    <scope>NUCLEOTIDE SEQUENCE</scope>
    <source>
        <strain evidence="1">TG3544</strain>
    </source>
</reference>
<organism evidence="1 2">
    <name type="scientific">Sphaerodactylus townsendi</name>
    <dbReference type="NCBI Taxonomy" id="933632"/>
    <lineage>
        <taxon>Eukaryota</taxon>
        <taxon>Metazoa</taxon>
        <taxon>Chordata</taxon>
        <taxon>Craniata</taxon>
        <taxon>Vertebrata</taxon>
        <taxon>Euteleostomi</taxon>
        <taxon>Lepidosauria</taxon>
        <taxon>Squamata</taxon>
        <taxon>Bifurcata</taxon>
        <taxon>Gekkota</taxon>
        <taxon>Sphaerodactylidae</taxon>
        <taxon>Sphaerodactylus</taxon>
    </lineage>
</organism>
<dbReference type="Proteomes" id="UP000827872">
    <property type="component" value="Linkage Group LG06"/>
</dbReference>
<comment type="caution">
    <text evidence="1">The sequence shown here is derived from an EMBL/GenBank/DDBJ whole genome shotgun (WGS) entry which is preliminary data.</text>
</comment>
<name>A0ACB8FN20_9SAUR</name>
<dbReference type="EMBL" id="CM037619">
    <property type="protein sequence ID" value="KAH8006744.1"/>
    <property type="molecule type" value="Genomic_DNA"/>
</dbReference>
<sequence>MAVARAKPRQRTAAAAELSACAPQPSRVPQVPPSQQRDPLHGLGGGLCATETGRSWDSADGSRPAASLPILSQPLRAPGRASPFEPPLSRLAGPLRCQAVTYNTPEDPVATKSVFQKKNGACGVSGLSLCHILI</sequence>
<accession>A0ACB8FN20</accession>
<evidence type="ECO:0000313" key="2">
    <source>
        <dbReference type="Proteomes" id="UP000827872"/>
    </source>
</evidence>